<evidence type="ECO:0000256" key="3">
    <source>
        <dbReference type="ARBA" id="ARBA00022676"/>
    </source>
</evidence>
<feature type="binding site" evidence="6">
    <location>
        <position position="194"/>
    </location>
    <ligand>
        <name>a purine D-ribonucleoside</name>
        <dbReference type="ChEBI" id="CHEBI:142355"/>
    </ligand>
</feature>
<dbReference type="EC" id="2.4.2.1" evidence="5"/>
<dbReference type="Proteomes" id="UP000630353">
    <property type="component" value="Unassembled WGS sequence"/>
</dbReference>
<dbReference type="RefSeq" id="WP_189992192.1">
    <property type="nucleotide sequence ID" value="NZ_BMZS01000008.1"/>
</dbReference>
<dbReference type="GO" id="GO:0004731">
    <property type="term" value="F:purine-nucleoside phosphorylase activity"/>
    <property type="evidence" value="ECO:0007669"/>
    <property type="project" value="UniProtKB-EC"/>
</dbReference>
<dbReference type="SUPFAM" id="SSF53167">
    <property type="entry name" value="Purine and uridine phosphorylases"/>
    <property type="match status" value="1"/>
</dbReference>
<dbReference type="AlphaFoldDB" id="A0A918XUB3"/>
<dbReference type="NCBIfam" id="TIGR01697">
    <property type="entry name" value="PNPH-PUNA-XAPA"/>
    <property type="match status" value="1"/>
</dbReference>
<dbReference type="PANTHER" id="PTHR11904:SF9">
    <property type="entry name" value="PURINE NUCLEOSIDE PHOSPHORYLASE-RELATED"/>
    <property type="match status" value="1"/>
</dbReference>
<keyword evidence="9" id="KW-1185">Reference proteome</keyword>
<evidence type="ECO:0000256" key="1">
    <source>
        <dbReference type="ARBA" id="ARBA00005058"/>
    </source>
</evidence>
<accession>A0A918XUB3</accession>
<feature type="binding site" evidence="6">
    <location>
        <position position="31"/>
    </location>
    <ligand>
        <name>phosphate</name>
        <dbReference type="ChEBI" id="CHEBI:43474"/>
    </ligand>
</feature>
<gene>
    <name evidence="8" type="ORF">GCM10017083_36140</name>
</gene>
<protein>
    <recommendedName>
        <fullName evidence="5">Purine nucleoside phosphorylase</fullName>
        <ecNumber evidence="5">2.4.2.1</ecNumber>
    </recommendedName>
    <alternativeName>
        <fullName evidence="5">Inosine-guanosine phosphorylase</fullName>
    </alternativeName>
</protein>
<dbReference type="CDD" id="cd09009">
    <property type="entry name" value="PNP-EcPNPII_like"/>
    <property type="match status" value="1"/>
</dbReference>
<feature type="binding site" evidence="6">
    <location>
        <position position="114"/>
    </location>
    <ligand>
        <name>phosphate</name>
        <dbReference type="ChEBI" id="CHEBI:43474"/>
    </ligand>
</feature>
<dbReference type="Gene3D" id="3.40.50.1580">
    <property type="entry name" value="Nucleoside phosphorylase domain"/>
    <property type="match status" value="1"/>
</dbReference>
<evidence type="ECO:0000313" key="8">
    <source>
        <dbReference type="EMBL" id="GHD56233.1"/>
    </source>
</evidence>
<comment type="similarity">
    <text evidence="2 5">Belongs to the PNP/MTAP phosphorylase family.</text>
</comment>
<dbReference type="GO" id="GO:0005737">
    <property type="term" value="C:cytoplasm"/>
    <property type="evidence" value="ECO:0007669"/>
    <property type="project" value="TreeGrafter"/>
</dbReference>
<dbReference type="GO" id="GO:0009116">
    <property type="term" value="P:nucleoside metabolic process"/>
    <property type="evidence" value="ECO:0007669"/>
    <property type="project" value="InterPro"/>
</dbReference>
<evidence type="ECO:0000256" key="6">
    <source>
        <dbReference type="PIRSR" id="PIRSR000477-2"/>
    </source>
</evidence>
<comment type="pathway">
    <text evidence="1 5">Purine metabolism; purine nucleoside salvage.</text>
</comment>
<evidence type="ECO:0000259" key="7">
    <source>
        <dbReference type="Pfam" id="PF01048"/>
    </source>
</evidence>
<sequence>MSELHALDAAVDAIRARAPGAAPKVGIVLGSGLGAVADAVTDATDIRYEDIPGFPRPGVTSHAGRLRLGSLGGTPVAVLQGRAHAYEGHRLADVVRPVRTLARLGCDTVVLTNAAGSLHASVGPGRLMLVTDHINGTGLNPLAGANEDALGPRFFDMTSAYDAALQERLRDAGHAERIALAEGVYYWVLGPSFETPAEIRAMRILGADAVGMSTVPETIALRHMGVRVAAISGITNLAAGMVPGSALDHAETMTRGSAMAADLARLLSRFLSGATDER</sequence>
<reference evidence="8" key="1">
    <citation type="journal article" date="2014" name="Int. J. Syst. Evol. Microbiol.">
        <title>Complete genome sequence of Corynebacterium casei LMG S-19264T (=DSM 44701T), isolated from a smear-ripened cheese.</title>
        <authorList>
            <consortium name="US DOE Joint Genome Institute (JGI-PGF)"/>
            <person name="Walter F."/>
            <person name="Albersmeier A."/>
            <person name="Kalinowski J."/>
            <person name="Ruckert C."/>
        </authorList>
    </citation>
    <scope>NUCLEOTIDE SEQUENCE</scope>
    <source>
        <strain evidence="8">KCTC 42651</strain>
    </source>
</reference>
<feature type="binding site" evidence="6">
    <location>
        <position position="213"/>
    </location>
    <ligand>
        <name>phosphate</name>
        <dbReference type="ChEBI" id="CHEBI:43474"/>
    </ligand>
</feature>
<dbReference type="PIRSF" id="PIRSF000477">
    <property type="entry name" value="PurNPase"/>
    <property type="match status" value="1"/>
</dbReference>
<dbReference type="NCBIfam" id="NF006054">
    <property type="entry name" value="PRK08202.1"/>
    <property type="match status" value="1"/>
</dbReference>
<reference evidence="8" key="2">
    <citation type="submission" date="2020-09" db="EMBL/GenBank/DDBJ databases">
        <authorList>
            <person name="Sun Q."/>
            <person name="Kim S."/>
        </authorList>
    </citation>
    <scope>NUCLEOTIDE SEQUENCE</scope>
    <source>
        <strain evidence="8">KCTC 42651</strain>
    </source>
</reference>
<evidence type="ECO:0000256" key="2">
    <source>
        <dbReference type="ARBA" id="ARBA00006751"/>
    </source>
</evidence>
<organism evidence="8 9">
    <name type="scientific">Thalassobaculum fulvum</name>
    <dbReference type="NCBI Taxonomy" id="1633335"/>
    <lineage>
        <taxon>Bacteria</taxon>
        <taxon>Pseudomonadati</taxon>
        <taxon>Pseudomonadota</taxon>
        <taxon>Alphaproteobacteria</taxon>
        <taxon>Rhodospirillales</taxon>
        <taxon>Thalassobaculaceae</taxon>
        <taxon>Thalassobaculum</taxon>
    </lineage>
</organism>
<evidence type="ECO:0000256" key="5">
    <source>
        <dbReference type="PIRNR" id="PIRNR000477"/>
    </source>
</evidence>
<dbReference type="Pfam" id="PF01048">
    <property type="entry name" value="PNP_UDP_1"/>
    <property type="match status" value="1"/>
</dbReference>
<feature type="binding site" evidence="6">
    <location>
        <begin position="82"/>
        <end position="84"/>
    </location>
    <ligand>
        <name>phosphate</name>
        <dbReference type="ChEBI" id="CHEBI:43474"/>
    </ligand>
</feature>
<comment type="caution">
    <text evidence="8">The sequence shown here is derived from an EMBL/GenBank/DDBJ whole genome shotgun (WGS) entry which is preliminary data.</text>
</comment>
<dbReference type="EMBL" id="BMZS01000008">
    <property type="protein sequence ID" value="GHD56233.1"/>
    <property type="molecule type" value="Genomic_DNA"/>
</dbReference>
<comment type="function">
    <text evidence="5">The purine nucleoside phosphorylases catalyze the phosphorolytic breakdown of the N-glycosidic bond in the beta-(deoxy)ribonucleoside molecules, with the formation of the corresponding free purine bases and pentose-1-phosphate.</text>
</comment>
<dbReference type="PANTHER" id="PTHR11904">
    <property type="entry name" value="METHYLTHIOADENOSINE/PURINE NUCLEOSIDE PHOSPHORYLASE"/>
    <property type="match status" value="1"/>
</dbReference>
<dbReference type="InterPro" id="IPR000845">
    <property type="entry name" value="Nucleoside_phosphorylase_d"/>
</dbReference>
<keyword evidence="3 5" id="KW-0328">Glycosyltransferase</keyword>
<dbReference type="InterPro" id="IPR011268">
    <property type="entry name" value="Purine_phosphorylase"/>
</dbReference>
<feature type="domain" description="Nucleoside phosphorylase" evidence="7">
    <location>
        <begin position="24"/>
        <end position="271"/>
    </location>
</feature>
<feature type="binding site" evidence="6">
    <location>
        <position position="62"/>
    </location>
    <ligand>
        <name>phosphate</name>
        <dbReference type="ChEBI" id="CHEBI:43474"/>
    </ligand>
</feature>
<proteinExistence type="inferred from homology"/>
<evidence type="ECO:0000313" key="9">
    <source>
        <dbReference type="Proteomes" id="UP000630353"/>
    </source>
</evidence>
<evidence type="ECO:0000256" key="4">
    <source>
        <dbReference type="ARBA" id="ARBA00022679"/>
    </source>
</evidence>
<dbReference type="InterPro" id="IPR035994">
    <property type="entry name" value="Nucleoside_phosphorylase_sf"/>
</dbReference>
<name>A0A918XUB3_9PROT</name>
<keyword evidence="4 5" id="KW-0808">Transferase</keyword>
<feature type="binding site" evidence="6">
    <location>
        <position position="236"/>
    </location>
    <ligand>
        <name>a purine D-ribonucleoside</name>
        <dbReference type="ChEBI" id="CHEBI:142355"/>
    </ligand>
</feature>